<gene>
    <name evidence="1" type="ORF">HOLleu_06813</name>
</gene>
<accession>A0A9Q1CMN9</accession>
<proteinExistence type="predicted"/>
<evidence type="ECO:0000313" key="2">
    <source>
        <dbReference type="Proteomes" id="UP001152320"/>
    </source>
</evidence>
<keyword evidence="2" id="KW-1185">Reference proteome</keyword>
<organism evidence="1 2">
    <name type="scientific">Holothuria leucospilota</name>
    <name type="common">Black long sea cucumber</name>
    <name type="synonym">Mertensiothuria leucospilota</name>
    <dbReference type="NCBI Taxonomy" id="206669"/>
    <lineage>
        <taxon>Eukaryota</taxon>
        <taxon>Metazoa</taxon>
        <taxon>Echinodermata</taxon>
        <taxon>Eleutherozoa</taxon>
        <taxon>Echinozoa</taxon>
        <taxon>Holothuroidea</taxon>
        <taxon>Aspidochirotacea</taxon>
        <taxon>Aspidochirotida</taxon>
        <taxon>Holothuriidae</taxon>
        <taxon>Holothuria</taxon>
    </lineage>
</organism>
<name>A0A9Q1CMN9_HOLLE</name>
<sequence length="125" mass="14348">MKGGFSLPAWGWSTKFIKPRSAHPGLHQRFGEILDENGLTEIVQEPTRKQNVLDLIFTDWPSQIMPGISDHEAVYTELDLKPMRKKQLPRQVHFTLRLTGLAFANTLRNSVTKFAKLRQPLTLRP</sequence>
<evidence type="ECO:0000313" key="1">
    <source>
        <dbReference type="EMBL" id="KAJ8047740.1"/>
    </source>
</evidence>
<dbReference type="OrthoDB" id="6157682at2759"/>
<comment type="caution">
    <text evidence="1">The sequence shown here is derived from an EMBL/GenBank/DDBJ whole genome shotgun (WGS) entry which is preliminary data.</text>
</comment>
<reference evidence="1" key="1">
    <citation type="submission" date="2021-10" db="EMBL/GenBank/DDBJ databases">
        <title>Tropical sea cucumber genome reveals ecological adaptation and Cuvierian tubules defense mechanism.</title>
        <authorList>
            <person name="Chen T."/>
        </authorList>
    </citation>
    <scope>NUCLEOTIDE SEQUENCE</scope>
    <source>
        <strain evidence="1">Nanhai2018</strain>
        <tissue evidence="1">Muscle</tissue>
    </source>
</reference>
<dbReference type="EMBL" id="JAIZAY010000002">
    <property type="protein sequence ID" value="KAJ8047740.1"/>
    <property type="molecule type" value="Genomic_DNA"/>
</dbReference>
<protein>
    <submittedName>
        <fullName evidence="1">Uncharacterized protein</fullName>
    </submittedName>
</protein>
<dbReference type="AlphaFoldDB" id="A0A9Q1CMN9"/>
<dbReference type="Proteomes" id="UP001152320">
    <property type="component" value="Chromosome 2"/>
</dbReference>